<keyword evidence="3 8" id="KW-0378">Hydrolase</keyword>
<evidence type="ECO:0000313" key="8">
    <source>
        <dbReference type="EMBL" id="MFD1536794.1"/>
    </source>
</evidence>
<evidence type="ECO:0000313" key="9">
    <source>
        <dbReference type="Proteomes" id="UP001597097"/>
    </source>
</evidence>
<dbReference type="Pfam" id="PF00561">
    <property type="entry name" value="Abhydrolase_1"/>
    <property type="match status" value="1"/>
</dbReference>
<protein>
    <submittedName>
        <fullName evidence="8">Alpha/beta hydrolase</fullName>
    </submittedName>
</protein>
<feature type="chain" id="PRO_5047108801" evidence="5">
    <location>
        <begin position="20"/>
        <end position="506"/>
    </location>
</feature>
<evidence type="ECO:0000259" key="6">
    <source>
        <dbReference type="Pfam" id="PF00561"/>
    </source>
</evidence>
<feature type="compositionally biased region" description="Low complexity" evidence="4">
    <location>
        <begin position="24"/>
        <end position="46"/>
    </location>
</feature>
<dbReference type="PANTHER" id="PTHR43248:SF29">
    <property type="entry name" value="TRIPEPTIDYL AMINOPEPTIDASE"/>
    <property type="match status" value="1"/>
</dbReference>
<dbReference type="Pfam" id="PF08386">
    <property type="entry name" value="Abhydrolase_4"/>
    <property type="match status" value="1"/>
</dbReference>
<evidence type="ECO:0000256" key="1">
    <source>
        <dbReference type="ARBA" id="ARBA00010088"/>
    </source>
</evidence>
<sequence>MKKTSFPALLCAAALTSTALTGCGSAQQPAAEPTASTAASKPAAQPVKNTGTVSWSPCTGLTGPDGKPAAPDPAVECGKIAVPLDYAKQDGEQIDLALIRVKASGDRLGSLVFNFGGPGGSGVDMLGMAAKIFGGLGSRYDLVSFDPRGVERSAPVKCGDSVEKWISADPAGDEMAKVAKEFAASCAKDSAKLLPHVGTVNAARDLDRIRAALGDERLNYFGMSYGTHLGAVYATQYPKNVGRFVLDGALDPTVTFAERAKTQSAGFKQAFDAFAADCVKQGCDLGADPAAVRKSVETLLTGLRDKPLKVAGRELTKGLAGTGVLAALYSKLSWPMLEQAVAAAAKGDGTQLLALADGYTGRKPDGTYSTLMTSVLAIDCVDSAERPSPADIDEVERETGKIFPLMRSGGLGSICAHWPAPGSDESKKIDATGSAPILVIGGKGDPATPYQWAPKLAAQLKTGVLVTYEGEGHGAYLSGSTCVSRLVDAYFLTGKNPGANATCPAA</sequence>
<comment type="caution">
    <text evidence="8">The sequence shown here is derived from an EMBL/GenBank/DDBJ whole genome shotgun (WGS) entry which is preliminary data.</text>
</comment>
<comment type="similarity">
    <text evidence="1">Belongs to the peptidase S33 family.</text>
</comment>
<dbReference type="EMBL" id="JBHUCM010000007">
    <property type="protein sequence ID" value="MFD1536794.1"/>
    <property type="molecule type" value="Genomic_DNA"/>
</dbReference>
<feature type="domain" description="AB hydrolase-1" evidence="6">
    <location>
        <begin position="111"/>
        <end position="281"/>
    </location>
</feature>
<name>A0ABW4G218_9ACTN</name>
<keyword evidence="2 5" id="KW-0732">Signal</keyword>
<dbReference type="RefSeq" id="WP_219527757.1">
    <property type="nucleotide sequence ID" value="NZ_JAHKRM010000003.1"/>
</dbReference>
<dbReference type="GO" id="GO:0016787">
    <property type="term" value="F:hydrolase activity"/>
    <property type="evidence" value="ECO:0007669"/>
    <property type="project" value="UniProtKB-KW"/>
</dbReference>
<feature type="domain" description="Peptidase S33 tripeptidyl aminopeptidase-like C-terminal" evidence="7">
    <location>
        <begin position="414"/>
        <end position="503"/>
    </location>
</feature>
<dbReference type="Proteomes" id="UP001597097">
    <property type="component" value="Unassembled WGS sequence"/>
</dbReference>
<feature type="signal peptide" evidence="5">
    <location>
        <begin position="1"/>
        <end position="19"/>
    </location>
</feature>
<gene>
    <name evidence="8" type="ORF">ACFSJ0_07110</name>
</gene>
<evidence type="ECO:0000256" key="2">
    <source>
        <dbReference type="ARBA" id="ARBA00022729"/>
    </source>
</evidence>
<proteinExistence type="inferred from homology"/>
<evidence type="ECO:0000256" key="5">
    <source>
        <dbReference type="SAM" id="SignalP"/>
    </source>
</evidence>
<evidence type="ECO:0000259" key="7">
    <source>
        <dbReference type="Pfam" id="PF08386"/>
    </source>
</evidence>
<dbReference type="InterPro" id="IPR051601">
    <property type="entry name" value="Serine_prot/Carboxylest_S33"/>
</dbReference>
<feature type="region of interest" description="Disordered" evidence="4">
    <location>
        <begin position="24"/>
        <end position="72"/>
    </location>
</feature>
<evidence type="ECO:0000256" key="4">
    <source>
        <dbReference type="SAM" id="MobiDB-lite"/>
    </source>
</evidence>
<reference evidence="9" key="1">
    <citation type="journal article" date="2019" name="Int. J. Syst. Evol. Microbiol.">
        <title>The Global Catalogue of Microorganisms (GCM) 10K type strain sequencing project: providing services to taxonomists for standard genome sequencing and annotation.</title>
        <authorList>
            <consortium name="The Broad Institute Genomics Platform"/>
            <consortium name="The Broad Institute Genome Sequencing Center for Infectious Disease"/>
            <person name="Wu L."/>
            <person name="Ma J."/>
        </authorList>
    </citation>
    <scope>NUCLEOTIDE SEQUENCE [LARGE SCALE GENOMIC DNA]</scope>
    <source>
        <strain evidence="9">CGMCC 1.15399</strain>
    </source>
</reference>
<feature type="compositionally biased region" description="Polar residues" evidence="4">
    <location>
        <begin position="47"/>
        <end position="59"/>
    </location>
</feature>
<accession>A0ABW4G218</accession>
<evidence type="ECO:0000256" key="3">
    <source>
        <dbReference type="ARBA" id="ARBA00022801"/>
    </source>
</evidence>
<organism evidence="8 9">
    <name type="scientific">Nonomuraea guangzhouensis</name>
    <dbReference type="NCBI Taxonomy" id="1291555"/>
    <lineage>
        <taxon>Bacteria</taxon>
        <taxon>Bacillati</taxon>
        <taxon>Actinomycetota</taxon>
        <taxon>Actinomycetes</taxon>
        <taxon>Streptosporangiales</taxon>
        <taxon>Streptosporangiaceae</taxon>
        <taxon>Nonomuraea</taxon>
    </lineage>
</organism>
<dbReference type="InterPro" id="IPR013595">
    <property type="entry name" value="Pept_S33_TAP-like_C"/>
</dbReference>
<dbReference type="PANTHER" id="PTHR43248">
    <property type="entry name" value="2-SUCCINYL-6-HYDROXY-2,4-CYCLOHEXADIENE-1-CARBOXYLATE SYNTHASE"/>
    <property type="match status" value="1"/>
</dbReference>
<dbReference type="PROSITE" id="PS51257">
    <property type="entry name" value="PROKAR_LIPOPROTEIN"/>
    <property type="match status" value="1"/>
</dbReference>
<keyword evidence="9" id="KW-1185">Reference proteome</keyword>
<dbReference type="InterPro" id="IPR000073">
    <property type="entry name" value="AB_hydrolase_1"/>
</dbReference>